<reference evidence="1" key="1">
    <citation type="journal article" date="2014" name="Int. J. Syst. Evol. Microbiol.">
        <title>Complete genome sequence of Corynebacterium casei LMG S-19264T (=DSM 44701T), isolated from a smear-ripened cheese.</title>
        <authorList>
            <consortium name="US DOE Joint Genome Institute (JGI-PGF)"/>
            <person name="Walter F."/>
            <person name="Albersmeier A."/>
            <person name="Kalinowski J."/>
            <person name="Ruckert C."/>
        </authorList>
    </citation>
    <scope>NUCLEOTIDE SEQUENCE</scope>
    <source>
        <strain evidence="1">KCTC 32437</strain>
    </source>
</reference>
<sequence>MSKHVVLPDEREAKLKQIAAKHEITVAEAVGLLIEWAVEHEKVEPGIPGIEIRRDTNNVVIDFGVFRRTYSLEVAKAFSVALRWYARPKGTQFSDILDALSGSEIVGLSRRGTSVKVAGPNGAERTLAPSVARELATLIERSTAQLSL</sequence>
<proteinExistence type="predicted"/>
<evidence type="ECO:0000313" key="2">
    <source>
        <dbReference type="Proteomes" id="UP000646579"/>
    </source>
</evidence>
<protein>
    <submittedName>
        <fullName evidence="1">Uncharacterized protein</fullName>
    </submittedName>
</protein>
<dbReference type="Proteomes" id="UP000646579">
    <property type="component" value="Unassembled WGS sequence"/>
</dbReference>
<keyword evidence="2" id="KW-1185">Reference proteome</keyword>
<dbReference type="EMBL" id="BMZE01000004">
    <property type="protein sequence ID" value="GHA35018.1"/>
    <property type="molecule type" value="Genomic_DNA"/>
</dbReference>
<comment type="caution">
    <text evidence="1">The sequence shown here is derived from an EMBL/GenBank/DDBJ whole genome shotgun (WGS) entry which is preliminary data.</text>
</comment>
<organism evidence="1 2">
    <name type="scientific">Devosia pacifica</name>
    <dbReference type="NCBI Taxonomy" id="1335967"/>
    <lineage>
        <taxon>Bacteria</taxon>
        <taxon>Pseudomonadati</taxon>
        <taxon>Pseudomonadota</taxon>
        <taxon>Alphaproteobacteria</taxon>
        <taxon>Hyphomicrobiales</taxon>
        <taxon>Devosiaceae</taxon>
        <taxon>Devosia</taxon>
    </lineage>
</organism>
<name>A0A918VY91_9HYPH</name>
<evidence type="ECO:0000313" key="1">
    <source>
        <dbReference type="EMBL" id="GHA35018.1"/>
    </source>
</evidence>
<reference evidence="1" key="2">
    <citation type="submission" date="2020-09" db="EMBL/GenBank/DDBJ databases">
        <authorList>
            <person name="Sun Q."/>
            <person name="Kim S."/>
        </authorList>
    </citation>
    <scope>NUCLEOTIDE SEQUENCE</scope>
    <source>
        <strain evidence="1">KCTC 32437</strain>
    </source>
</reference>
<dbReference type="AlphaFoldDB" id="A0A918VY91"/>
<accession>A0A918VY91</accession>
<gene>
    <name evidence="1" type="ORF">GCM10007989_33670</name>
</gene>
<dbReference type="RefSeq" id="WP_189426962.1">
    <property type="nucleotide sequence ID" value="NZ_BMZE01000004.1"/>
</dbReference>